<dbReference type="RefSeq" id="WP_209528536.1">
    <property type="nucleotide sequence ID" value="NZ_JAEEGA010000008.1"/>
</dbReference>
<dbReference type="SUPFAM" id="SSF88659">
    <property type="entry name" value="Sigma3 and sigma4 domains of RNA polymerase sigma factors"/>
    <property type="match status" value="1"/>
</dbReference>
<name>A0A940SV20_9ENTE</name>
<dbReference type="InterPro" id="IPR013325">
    <property type="entry name" value="RNA_pol_sigma_r2"/>
</dbReference>
<evidence type="ECO:0000256" key="1">
    <source>
        <dbReference type="ARBA" id="ARBA00010641"/>
    </source>
</evidence>
<comment type="similarity">
    <text evidence="1 6">Belongs to the sigma-70 factor family. ECF subfamily.</text>
</comment>
<keyword evidence="3 6" id="KW-0731">Sigma factor</keyword>
<evidence type="ECO:0000313" key="9">
    <source>
        <dbReference type="EMBL" id="MBP1041880.1"/>
    </source>
</evidence>
<evidence type="ECO:0000256" key="4">
    <source>
        <dbReference type="ARBA" id="ARBA00023125"/>
    </source>
</evidence>
<dbReference type="Gene3D" id="1.10.1740.10">
    <property type="match status" value="1"/>
</dbReference>
<dbReference type="PANTHER" id="PTHR43133:SF52">
    <property type="entry name" value="ECF RNA POLYMERASE SIGMA FACTOR SIGL"/>
    <property type="match status" value="1"/>
</dbReference>
<accession>A0A940SV20</accession>
<dbReference type="InterPro" id="IPR039425">
    <property type="entry name" value="RNA_pol_sigma-70-like"/>
</dbReference>
<dbReference type="InterPro" id="IPR000838">
    <property type="entry name" value="RNA_pol_sigma70_ECF_CS"/>
</dbReference>
<dbReference type="InterPro" id="IPR014284">
    <property type="entry name" value="RNA_pol_sigma-70_dom"/>
</dbReference>
<dbReference type="Proteomes" id="UP000674938">
    <property type="component" value="Unassembled WGS sequence"/>
</dbReference>
<dbReference type="InterPro" id="IPR036388">
    <property type="entry name" value="WH-like_DNA-bd_sf"/>
</dbReference>
<organism evidence="9 10">
    <name type="scientific">Vagococcus allomyrinae</name>
    <dbReference type="NCBI Taxonomy" id="2794353"/>
    <lineage>
        <taxon>Bacteria</taxon>
        <taxon>Bacillati</taxon>
        <taxon>Bacillota</taxon>
        <taxon>Bacilli</taxon>
        <taxon>Lactobacillales</taxon>
        <taxon>Enterococcaceae</taxon>
        <taxon>Vagococcus</taxon>
    </lineage>
</organism>
<keyword evidence="10" id="KW-1185">Reference proteome</keyword>
<dbReference type="InterPro" id="IPR013249">
    <property type="entry name" value="RNA_pol_sigma70_r4_t2"/>
</dbReference>
<dbReference type="GO" id="GO:0006950">
    <property type="term" value="P:response to stress"/>
    <property type="evidence" value="ECO:0007669"/>
    <property type="project" value="UniProtKB-ARBA"/>
</dbReference>
<feature type="domain" description="RNA polymerase sigma factor 70 region 4 type 2" evidence="8">
    <location>
        <begin position="104"/>
        <end position="153"/>
    </location>
</feature>
<keyword evidence="4 6" id="KW-0238">DNA-binding</keyword>
<evidence type="ECO:0000259" key="8">
    <source>
        <dbReference type="Pfam" id="PF08281"/>
    </source>
</evidence>
<feature type="domain" description="RNA polymerase sigma-70 region 2" evidence="7">
    <location>
        <begin position="8"/>
        <end position="73"/>
    </location>
</feature>
<dbReference type="SUPFAM" id="SSF88946">
    <property type="entry name" value="Sigma2 domain of RNA polymerase sigma factors"/>
    <property type="match status" value="1"/>
</dbReference>
<evidence type="ECO:0000256" key="5">
    <source>
        <dbReference type="ARBA" id="ARBA00023163"/>
    </source>
</evidence>
<keyword evidence="2 6" id="KW-0805">Transcription regulation</keyword>
<dbReference type="NCBIfam" id="TIGR02937">
    <property type="entry name" value="sigma70-ECF"/>
    <property type="match status" value="1"/>
</dbReference>
<gene>
    <name evidence="9" type="ORF">I6N95_12745</name>
</gene>
<keyword evidence="5 6" id="KW-0804">Transcription</keyword>
<dbReference type="CDD" id="cd06171">
    <property type="entry name" value="Sigma70_r4"/>
    <property type="match status" value="1"/>
</dbReference>
<dbReference type="PROSITE" id="PS01063">
    <property type="entry name" value="SIGMA70_ECF"/>
    <property type="match status" value="1"/>
</dbReference>
<dbReference type="EMBL" id="JAEEGA010000008">
    <property type="protein sequence ID" value="MBP1041880.1"/>
    <property type="molecule type" value="Genomic_DNA"/>
</dbReference>
<evidence type="ECO:0000259" key="7">
    <source>
        <dbReference type="Pfam" id="PF04542"/>
    </source>
</evidence>
<dbReference type="AlphaFoldDB" id="A0A940SV20"/>
<evidence type="ECO:0000256" key="3">
    <source>
        <dbReference type="ARBA" id="ARBA00023082"/>
    </source>
</evidence>
<dbReference type="InterPro" id="IPR013324">
    <property type="entry name" value="RNA_pol_sigma_r3/r4-like"/>
</dbReference>
<dbReference type="Gene3D" id="1.10.10.10">
    <property type="entry name" value="Winged helix-like DNA-binding domain superfamily/Winged helix DNA-binding domain"/>
    <property type="match status" value="1"/>
</dbReference>
<dbReference type="Pfam" id="PF08281">
    <property type="entry name" value="Sigma70_r4_2"/>
    <property type="match status" value="1"/>
</dbReference>
<sequence>MDELESYIMKHSQGLYRYLLLHTGDHYTAEDLLQETFLKAFLAIQTNIPDNLEAWLMTIAKYTMYDHYKKQKRIVIKEAEFFERQPFVASLERLDQLELSMATVKMLKRLPSQQQKAIALVHIRGFPYEEVSEMLDIPVNTLKSQVRRGRESLKQWKNARSDGQIS</sequence>
<dbReference type="InterPro" id="IPR007627">
    <property type="entry name" value="RNA_pol_sigma70_r2"/>
</dbReference>
<proteinExistence type="inferred from homology"/>
<evidence type="ECO:0000256" key="2">
    <source>
        <dbReference type="ARBA" id="ARBA00023015"/>
    </source>
</evidence>
<dbReference type="GO" id="GO:0006352">
    <property type="term" value="P:DNA-templated transcription initiation"/>
    <property type="evidence" value="ECO:0007669"/>
    <property type="project" value="InterPro"/>
</dbReference>
<evidence type="ECO:0000256" key="6">
    <source>
        <dbReference type="RuleBase" id="RU000716"/>
    </source>
</evidence>
<protein>
    <recommendedName>
        <fullName evidence="6">RNA polymerase sigma factor</fullName>
    </recommendedName>
</protein>
<dbReference type="Pfam" id="PF04542">
    <property type="entry name" value="Sigma70_r2"/>
    <property type="match status" value="1"/>
</dbReference>
<dbReference type="GO" id="GO:0003677">
    <property type="term" value="F:DNA binding"/>
    <property type="evidence" value="ECO:0007669"/>
    <property type="project" value="UniProtKB-KW"/>
</dbReference>
<evidence type="ECO:0000313" key="10">
    <source>
        <dbReference type="Proteomes" id="UP000674938"/>
    </source>
</evidence>
<comment type="caution">
    <text evidence="9">The sequence shown here is derived from an EMBL/GenBank/DDBJ whole genome shotgun (WGS) entry which is preliminary data.</text>
</comment>
<dbReference type="PANTHER" id="PTHR43133">
    <property type="entry name" value="RNA POLYMERASE ECF-TYPE SIGMA FACTO"/>
    <property type="match status" value="1"/>
</dbReference>
<dbReference type="GO" id="GO:0016987">
    <property type="term" value="F:sigma factor activity"/>
    <property type="evidence" value="ECO:0007669"/>
    <property type="project" value="UniProtKB-KW"/>
</dbReference>
<reference evidence="9" key="1">
    <citation type="submission" date="2020-12" db="EMBL/GenBank/DDBJ databases">
        <title>Vagococcus allomyrinae sp. nov. and Enterococcus lavae sp. nov., isolated from the larvae of Allomyrina dichotoma.</title>
        <authorList>
            <person name="Lee S.D."/>
        </authorList>
    </citation>
    <scope>NUCLEOTIDE SEQUENCE</scope>
    <source>
        <strain evidence="9">BWB3-3</strain>
    </source>
</reference>